<evidence type="ECO:0000256" key="1">
    <source>
        <dbReference type="SAM" id="Phobius"/>
    </source>
</evidence>
<dbReference type="OrthoDB" id="5147669at2"/>
<evidence type="ECO:0000313" key="2">
    <source>
        <dbReference type="EMBL" id="SJZ74288.1"/>
    </source>
</evidence>
<organism evidence="2 3">
    <name type="scientific">Anaerorhabdus furcosa</name>
    <dbReference type="NCBI Taxonomy" id="118967"/>
    <lineage>
        <taxon>Bacteria</taxon>
        <taxon>Bacillati</taxon>
        <taxon>Bacillota</taxon>
        <taxon>Erysipelotrichia</taxon>
        <taxon>Erysipelotrichales</taxon>
        <taxon>Erysipelotrichaceae</taxon>
        <taxon>Anaerorhabdus</taxon>
    </lineage>
</organism>
<gene>
    <name evidence="2" type="ORF">SAMN02745191_1484</name>
</gene>
<feature type="transmembrane region" description="Helical" evidence="1">
    <location>
        <begin position="48"/>
        <end position="67"/>
    </location>
</feature>
<accession>A0A1T4N5Z3</accession>
<name>A0A1T4N5Z3_9FIRM</name>
<dbReference type="STRING" id="118967.SAMN02745191_1484"/>
<dbReference type="Proteomes" id="UP000243297">
    <property type="component" value="Unassembled WGS sequence"/>
</dbReference>
<keyword evidence="3" id="KW-1185">Reference proteome</keyword>
<proteinExistence type="predicted"/>
<protein>
    <recommendedName>
        <fullName evidence="4">CAAX protease self-immunity</fullName>
    </recommendedName>
</protein>
<feature type="transmembrane region" description="Helical" evidence="1">
    <location>
        <begin position="160"/>
        <end position="176"/>
    </location>
</feature>
<keyword evidence="1" id="KW-1133">Transmembrane helix</keyword>
<evidence type="ECO:0008006" key="4">
    <source>
        <dbReference type="Google" id="ProtNLM"/>
    </source>
</evidence>
<reference evidence="3" key="1">
    <citation type="submission" date="2017-02" db="EMBL/GenBank/DDBJ databases">
        <authorList>
            <person name="Varghese N."/>
            <person name="Submissions S."/>
        </authorList>
    </citation>
    <scope>NUCLEOTIDE SEQUENCE [LARGE SCALE GENOMIC DNA]</scope>
    <source>
        <strain evidence="3">ATCC 25662</strain>
    </source>
</reference>
<feature type="transmembrane region" description="Helical" evidence="1">
    <location>
        <begin position="9"/>
        <end position="28"/>
    </location>
</feature>
<keyword evidence="1" id="KW-0812">Transmembrane</keyword>
<keyword evidence="1" id="KW-0472">Membrane</keyword>
<feature type="transmembrane region" description="Helical" evidence="1">
    <location>
        <begin position="87"/>
        <end position="104"/>
    </location>
</feature>
<evidence type="ECO:0000313" key="3">
    <source>
        <dbReference type="Proteomes" id="UP000243297"/>
    </source>
</evidence>
<dbReference type="AlphaFoldDB" id="A0A1T4N5Z3"/>
<feature type="transmembrane region" description="Helical" evidence="1">
    <location>
        <begin position="182"/>
        <end position="200"/>
    </location>
</feature>
<dbReference type="RefSeq" id="WP_078711886.1">
    <property type="nucleotide sequence ID" value="NZ_FUWY01000004.1"/>
</dbReference>
<feature type="transmembrane region" description="Helical" evidence="1">
    <location>
        <begin position="124"/>
        <end position="148"/>
    </location>
</feature>
<sequence length="217" mass="25189">MKGIKWDYLNYAMLAFLGLGLEMGLLLFVEPFIFSGTITSQYSSLQKIIHWVATMFLWVGMIVYIIVDLKKVKKFDVFNYTKPSYKGIVVSIILVIICIGMNYYDWHTLKIMAEFQSKSFILFLFQYLYYFVEIGLVLLILICGQAFFEENFQQREGVPYGGLVLCFTWGIVHYLSKGSLSTAMAVMIYSILFGLIYTNMKKNTLWTYLLILLAFII</sequence>
<dbReference type="EMBL" id="FUWY01000004">
    <property type="protein sequence ID" value="SJZ74288.1"/>
    <property type="molecule type" value="Genomic_DNA"/>
</dbReference>